<keyword evidence="4 11" id="KW-0479">Metal-binding</keyword>
<feature type="region of interest" description="Disordered" evidence="12">
    <location>
        <begin position="162"/>
        <end position="185"/>
    </location>
</feature>
<evidence type="ECO:0000256" key="11">
    <source>
        <dbReference type="RuleBase" id="RU362081"/>
    </source>
</evidence>
<evidence type="ECO:0000256" key="4">
    <source>
        <dbReference type="ARBA" id="ARBA00022723"/>
    </source>
</evidence>
<reference evidence="14" key="1">
    <citation type="submission" date="2022-10" db="EMBL/GenBank/DDBJ databases">
        <title>Rhodococcus sp.75.</title>
        <authorList>
            <person name="Sun M."/>
        </authorList>
    </citation>
    <scope>NUCLEOTIDE SEQUENCE</scope>
    <source>
        <strain evidence="14">75</strain>
    </source>
</reference>
<evidence type="ECO:0000256" key="10">
    <source>
        <dbReference type="ARBA" id="ARBA00023136"/>
    </source>
</evidence>
<feature type="transmembrane region" description="Helical" evidence="11">
    <location>
        <begin position="12"/>
        <end position="34"/>
    </location>
</feature>
<evidence type="ECO:0000313" key="14">
    <source>
        <dbReference type="EMBL" id="UZJ25487.1"/>
    </source>
</evidence>
<dbReference type="NCBIfam" id="TIGR01494">
    <property type="entry name" value="ATPase_P-type"/>
    <property type="match status" value="1"/>
</dbReference>
<dbReference type="SUPFAM" id="SSF81665">
    <property type="entry name" value="Calcium ATPase, transmembrane domain M"/>
    <property type="match status" value="1"/>
</dbReference>
<dbReference type="InterPro" id="IPR051949">
    <property type="entry name" value="Cation_Transport_ATPase"/>
</dbReference>
<name>A0ABY6P1G4_9NOCA</name>
<dbReference type="Proteomes" id="UP001164965">
    <property type="component" value="Chromosome"/>
</dbReference>
<dbReference type="InterPro" id="IPR036412">
    <property type="entry name" value="HAD-like_sf"/>
</dbReference>
<dbReference type="SUPFAM" id="SSF56784">
    <property type="entry name" value="HAD-like"/>
    <property type="match status" value="1"/>
</dbReference>
<feature type="transmembrane region" description="Helical" evidence="11">
    <location>
        <begin position="577"/>
        <end position="596"/>
    </location>
</feature>
<evidence type="ECO:0000313" key="15">
    <source>
        <dbReference type="Proteomes" id="UP001164965"/>
    </source>
</evidence>
<dbReference type="InterPro" id="IPR008250">
    <property type="entry name" value="ATPase_P-typ_transduc_dom_A_sf"/>
</dbReference>
<dbReference type="InterPro" id="IPR018303">
    <property type="entry name" value="ATPase_P-typ_P_site"/>
</dbReference>
<dbReference type="InterPro" id="IPR023299">
    <property type="entry name" value="ATPase_P-typ_cyto_dom_N"/>
</dbReference>
<dbReference type="NCBIfam" id="TIGR01525">
    <property type="entry name" value="ATPase-IB_hvy"/>
    <property type="match status" value="1"/>
</dbReference>
<feature type="transmembrane region" description="Helical" evidence="11">
    <location>
        <begin position="244"/>
        <end position="266"/>
    </location>
</feature>
<dbReference type="NCBIfam" id="TIGR01512">
    <property type="entry name" value="ATPase-IB2_Cd"/>
    <property type="match status" value="1"/>
</dbReference>
<dbReference type="EMBL" id="CP110615">
    <property type="protein sequence ID" value="UZJ25487.1"/>
    <property type="molecule type" value="Genomic_DNA"/>
</dbReference>
<evidence type="ECO:0000256" key="9">
    <source>
        <dbReference type="ARBA" id="ARBA00022989"/>
    </source>
</evidence>
<gene>
    <name evidence="14" type="ORF">RHODO2019_03175</name>
</gene>
<evidence type="ECO:0000256" key="5">
    <source>
        <dbReference type="ARBA" id="ARBA00022741"/>
    </source>
</evidence>
<feature type="transmembrane region" description="Helical" evidence="11">
    <location>
        <begin position="40"/>
        <end position="58"/>
    </location>
</feature>
<proteinExistence type="inferred from homology"/>
<dbReference type="Gene3D" id="3.40.1110.10">
    <property type="entry name" value="Calcium-transporting ATPase, cytoplasmic domain N"/>
    <property type="match status" value="1"/>
</dbReference>
<feature type="transmembrane region" description="Helical" evidence="11">
    <location>
        <begin position="278"/>
        <end position="301"/>
    </location>
</feature>
<evidence type="ECO:0000256" key="1">
    <source>
        <dbReference type="ARBA" id="ARBA00004651"/>
    </source>
</evidence>
<dbReference type="Gene3D" id="2.70.150.10">
    <property type="entry name" value="Calcium-transporting ATPase, cytoplasmic transduction domain A"/>
    <property type="match status" value="1"/>
</dbReference>
<dbReference type="InterPro" id="IPR027256">
    <property type="entry name" value="P-typ_ATPase_IB"/>
</dbReference>
<dbReference type="RefSeq" id="WP_265383591.1">
    <property type="nucleotide sequence ID" value="NZ_CP110615.1"/>
</dbReference>
<dbReference type="PROSITE" id="PS00154">
    <property type="entry name" value="ATPASE_E1_E2"/>
    <property type="match status" value="1"/>
</dbReference>
<keyword evidence="3 11" id="KW-0812">Transmembrane</keyword>
<sequence length="650" mass="66317">MLPPSGSAGMVLVSEVRWAATSLIAFLLAGATLLRDGPGWLSGVLFALCYLAGGWEPTLEGLRALRERRLDVDLLMTVAALGAAAIGQVLDGGLLIVIFATSGALEAVLTARTEASVRRLLDITPARARRVLPTGDTMDVPAAEITAEDTVLVLPGERIPADGTIDEGESEVDESSLTGEPLPRRRTVDDRVLAGTLNGTGALRVRVATAAAESVLARVSDQVEEAVQTKAHRQLRIETVEQRYSTSVVVATLALIGLPLALGAGIEPTLLRAMTFMIVASPCAIVLATMPPLLAAVATAGRHGVLVKDARVVEALAGVDTVVTDKTGTLTEGSPRVEQVVALGLSTGKEVLALAAAVELGSEHPLAEAITTTARGQGLRVRAATAVRALPGRGVTGTVDGTTVAVLDPATLDAEPDEVAPQRAQGRTAVVVTVDDEAVGVLGISDAVRVDAATAVHRLAALTGRTPVLLTGDSAAAAAPVAAAVGITDVRAGLLPQDKTAAVAALQAGGRRVLALGDGVNDAPALATAEVGVAMGARGSALSIAAADVVVLRPELGGVPAVVELARRAQAVVTQNLVLAGTVIVALVTWDLLGTLPLPLGVAGHEASTVVVCLNGLRLLRRGAWPTTARSPGGDDRQHTTAARPTVQRR</sequence>
<evidence type="ECO:0000259" key="13">
    <source>
        <dbReference type="Pfam" id="PF00122"/>
    </source>
</evidence>
<keyword evidence="5 11" id="KW-0547">Nucleotide-binding</keyword>
<accession>A0ABY6P1G4</accession>
<evidence type="ECO:0000256" key="7">
    <source>
        <dbReference type="ARBA" id="ARBA00022842"/>
    </source>
</evidence>
<dbReference type="SUPFAM" id="SSF81653">
    <property type="entry name" value="Calcium ATPase, transduction domain A"/>
    <property type="match status" value="1"/>
</dbReference>
<evidence type="ECO:0000256" key="8">
    <source>
        <dbReference type="ARBA" id="ARBA00022967"/>
    </source>
</evidence>
<comment type="similarity">
    <text evidence="2 11">Belongs to the cation transport ATPase (P-type) (TC 3.A.3) family. Type IB subfamily.</text>
</comment>
<feature type="compositionally biased region" description="Acidic residues" evidence="12">
    <location>
        <begin position="164"/>
        <end position="174"/>
    </location>
</feature>
<dbReference type="InterPro" id="IPR023214">
    <property type="entry name" value="HAD_sf"/>
</dbReference>
<evidence type="ECO:0000256" key="12">
    <source>
        <dbReference type="SAM" id="MobiDB-lite"/>
    </source>
</evidence>
<dbReference type="InterPro" id="IPR059000">
    <property type="entry name" value="ATPase_P-type_domA"/>
</dbReference>
<feature type="domain" description="P-type ATPase A" evidence="13">
    <location>
        <begin position="124"/>
        <end position="224"/>
    </location>
</feature>
<evidence type="ECO:0000256" key="2">
    <source>
        <dbReference type="ARBA" id="ARBA00006024"/>
    </source>
</evidence>
<keyword evidence="10 11" id="KW-0472">Membrane</keyword>
<dbReference type="PRINTS" id="PR00119">
    <property type="entry name" value="CATATPASE"/>
</dbReference>
<dbReference type="Gene3D" id="3.40.50.1000">
    <property type="entry name" value="HAD superfamily/HAD-like"/>
    <property type="match status" value="1"/>
</dbReference>
<dbReference type="Pfam" id="PF00122">
    <property type="entry name" value="E1-E2_ATPase"/>
    <property type="match status" value="1"/>
</dbReference>
<dbReference type="InterPro" id="IPR001757">
    <property type="entry name" value="P_typ_ATPase"/>
</dbReference>
<comment type="subcellular location">
    <subcellularLocation>
        <location evidence="1">Cell membrane</location>
        <topology evidence="1">Multi-pass membrane protein</topology>
    </subcellularLocation>
</comment>
<organism evidence="14 15">
    <name type="scientific">Rhodococcus antarcticus</name>
    <dbReference type="NCBI Taxonomy" id="2987751"/>
    <lineage>
        <taxon>Bacteria</taxon>
        <taxon>Bacillati</taxon>
        <taxon>Actinomycetota</taxon>
        <taxon>Actinomycetes</taxon>
        <taxon>Mycobacteriales</taxon>
        <taxon>Nocardiaceae</taxon>
        <taxon>Rhodococcus</taxon>
    </lineage>
</organism>
<keyword evidence="9 11" id="KW-1133">Transmembrane helix</keyword>
<dbReference type="PANTHER" id="PTHR43079:SF1">
    <property type="entry name" value="CADMIUM_ZINC-TRANSPORTING ATPASE HMA1, CHLOROPLASTIC-RELATED"/>
    <property type="match status" value="1"/>
</dbReference>
<evidence type="ECO:0000256" key="6">
    <source>
        <dbReference type="ARBA" id="ARBA00022840"/>
    </source>
</evidence>
<protein>
    <submittedName>
        <fullName evidence="14">Heavy metal translocating P-type ATPase</fullName>
    </submittedName>
</protein>
<dbReference type="Pfam" id="PF00702">
    <property type="entry name" value="Hydrolase"/>
    <property type="match status" value="1"/>
</dbReference>
<evidence type="ECO:0000256" key="3">
    <source>
        <dbReference type="ARBA" id="ARBA00022692"/>
    </source>
</evidence>
<keyword evidence="6 11" id="KW-0067">ATP-binding</keyword>
<keyword evidence="11" id="KW-1003">Cell membrane</keyword>
<dbReference type="SFLD" id="SFLDS00003">
    <property type="entry name" value="Haloacid_Dehalogenase"/>
    <property type="match status" value="1"/>
</dbReference>
<dbReference type="SFLD" id="SFLDG00002">
    <property type="entry name" value="C1.7:_P-type_atpase_like"/>
    <property type="match status" value="1"/>
</dbReference>
<dbReference type="InterPro" id="IPR023298">
    <property type="entry name" value="ATPase_P-typ_TM_dom_sf"/>
</dbReference>
<keyword evidence="8" id="KW-1278">Translocase</keyword>
<dbReference type="SFLD" id="SFLDF00027">
    <property type="entry name" value="p-type_atpase"/>
    <property type="match status" value="1"/>
</dbReference>
<keyword evidence="15" id="KW-1185">Reference proteome</keyword>
<dbReference type="InterPro" id="IPR044492">
    <property type="entry name" value="P_typ_ATPase_HD_dom"/>
</dbReference>
<feature type="region of interest" description="Disordered" evidence="12">
    <location>
        <begin position="625"/>
        <end position="650"/>
    </location>
</feature>
<keyword evidence="7" id="KW-0460">Magnesium</keyword>
<dbReference type="PANTHER" id="PTHR43079">
    <property type="entry name" value="PROBABLE CADMIUM/ZINC-TRANSPORTING ATPASE HMA1"/>
    <property type="match status" value="1"/>
</dbReference>